<sequence length="374" mass="41094">MAVKLGTTPQRLQVLNYSPTARASISSGYIVSVMGVDCTIISFNAQLMLSPLPGLLSMPIVIYMLSARIGVGPGLCCGSVLLAALVGFWLFVLAYYKFQRRSMKFRDDRVKRMLDLLSSIRTVKMYAWEQSHLDSLKRLREKELKNVLKINLINGAVDAIYSAMSSLLTLIMYGTLALLDPTRLLTASEAFSSVYLLSLIENFCTSLTMAMRTMNGTNLALGRVVTLCTAEEVSDDYPVGTDSCVQKGEVFLQDCTYSRTNREDCEPALERINLSVPAGSLVAIIGFVGSGKSTLLSAILGDLHRVKGIARINGTIGYVPQAATVFNATLRDNILFGKPYEPILYRRVLEACELVKDINTFPARDHTEIGEKVS</sequence>
<dbReference type="EMBL" id="CM023479">
    <property type="protein sequence ID" value="KAH7974962.1"/>
    <property type="molecule type" value="Genomic_DNA"/>
</dbReference>
<proteinExistence type="predicted"/>
<evidence type="ECO:0000313" key="2">
    <source>
        <dbReference type="Proteomes" id="UP000821865"/>
    </source>
</evidence>
<accession>A0ACB8DQK3</accession>
<name>A0ACB8DQK3_DERSI</name>
<protein>
    <submittedName>
        <fullName evidence="1">Uncharacterized protein</fullName>
    </submittedName>
</protein>
<organism evidence="1 2">
    <name type="scientific">Dermacentor silvarum</name>
    <name type="common">Tick</name>
    <dbReference type="NCBI Taxonomy" id="543639"/>
    <lineage>
        <taxon>Eukaryota</taxon>
        <taxon>Metazoa</taxon>
        <taxon>Ecdysozoa</taxon>
        <taxon>Arthropoda</taxon>
        <taxon>Chelicerata</taxon>
        <taxon>Arachnida</taxon>
        <taxon>Acari</taxon>
        <taxon>Parasitiformes</taxon>
        <taxon>Ixodida</taxon>
        <taxon>Ixodoidea</taxon>
        <taxon>Ixodidae</taxon>
        <taxon>Rhipicephalinae</taxon>
        <taxon>Dermacentor</taxon>
    </lineage>
</organism>
<gene>
    <name evidence="1" type="ORF">HPB49_022058</name>
</gene>
<reference evidence="1" key="1">
    <citation type="submission" date="2020-05" db="EMBL/GenBank/DDBJ databases">
        <title>Large-scale comparative analyses of tick genomes elucidate their genetic diversity and vector capacities.</title>
        <authorList>
            <person name="Jia N."/>
            <person name="Wang J."/>
            <person name="Shi W."/>
            <person name="Du L."/>
            <person name="Sun Y."/>
            <person name="Zhan W."/>
            <person name="Jiang J."/>
            <person name="Wang Q."/>
            <person name="Zhang B."/>
            <person name="Ji P."/>
            <person name="Sakyi L.B."/>
            <person name="Cui X."/>
            <person name="Yuan T."/>
            <person name="Jiang B."/>
            <person name="Yang W."/>
            <person name="Lam T.T.-Y."/>
            <person name="Chang Q."/>
            <person name="Ding S."/>
            <person name="Wang X."/>
            <person name="Zhu J."/>
            <person name="Ruan X."/>
            <person name="Zhao L."/>
            <person name="Wei J."/>
            <person name="Que T."/>
            <person name="Du C."/>
            <person name="Cheng J."/>
            <person name="Dai P."/>
            <person name="Han X."/>
            <person name="Huang E."/>
            <person name="Gao Y."/>
            <person name="Liu J."/>
            <person name="Shao H."/>
            <person name="Ye R."/>
            <person name="Li L."/>
            <person name="Wei W."/>
            <person name="Wang X."/>
            <person name="Wang C."/>
            <person name="Yang T."/>
            <person name="Huo Q."/>
            <person name="Li W."/>
            <person name="Guo W."/>
            <person name="Chen H."/>
            <person name="Zhou L."/>
            <person name="Ni X."/>
            <person name="Tian J."/>
            <person name="Zhou Y."/>
            <person name="Sheng Y."/>
            <person name="Liu T."/>
            <person name="Pan Y."/>
            <person name="Xia L."/>
            <person name="Li J."/>
            <person name="Zhao F."/>
            <person name="Cao W."/>
        </authorList>
    </citation>
    <scope>NUCLEOTIDE SEQUENCE</scope>
    <source>
        <strain evidence="1">Dsil-2018</strain>
    </source>
</reference>
<comment type="caution">
    <text evidence="1">The sequence shown here is derived from an EMBL/GenBank/DDBJ whole genome shotgun (WGS) entry which is preliminary data.</text>
</comment>
<keyword evidence="2" id="KW-1185">Reference proteome</keyword>
<evidence type="ECO:0000313" key="1">
    <source>
        <dbReference type="EMBL" id="KAH7974962.1"/>
    </source>
</evidence>
<dbReference type="Proteomes" id="UP000821865">
    <property type="component" value="Chromosome 10"/>
</dbReference>